<evidence type="ECO:0000313" key="2">
    <source>
        <dbReference type="Proteomes" id="UP001164768"/>
    </source>
</evidence>
<gene>
    <name evidence="1" type="ORF">ORR04_05165</name>
</gene>
<reference evidence="1" key="1">
    <citation type="submission" date="2022-11" db="EMBL/GenBank/DDBJ databases">
        <title>Whole genome sequence of Levilactobacillus brevis SMB091.</title>
        <authorList>
            <person name="Kim J.-M."/>
            <person name="Kim O.-C."/>
            <person name="Choi Y.H."/>
            <person name="Han N.S."/>
            <person name="Hurh B."/>
        </authorList>
    </citation>
    <scope>NUCLEOTIDE SEQUENCE</scope>
    <source>
        <strain evidence="1">SMB091</strain>
    </source>
</reference>
<organism evidence="1 2">
    <name type="scientific">Levilactobacillus brevis</name>
    <name type="common">Lactobacillus brevis</name>
    <dbReference type="NCBI Taxonomy" id="1580"/>
    <lineage>
        <taxon>Bacteria</taxon>
        <taxon>Bacillati</taxon>
        <taxon>Bacillota</taxon>
        <taxon>Bacilli</taxon>
        <taxon>Lactobacillales</taxon>
        <taxon>Lactobacillaceae</taxon>
        <taxon>Levilactobacillus</taxon>
    </lineage>
</organism>
<name>A0AB38X7B0_LEVBR</name>
<evidence type="ECO:0000313" key="1">
    <source>
        <dbReference type="EMBL" id="WAD02569.1"/>
    </source>
</evidence>
<dbReference type="AlphaFoldDB" id="A0AB38X7B0"/>
<dbReference type="EMBL" id="CP113117">
    <property type="protein sequence ID" value="WAD02569.1"/>
    <property type="molecule type" value="Genomic_DNA"/>
</dbReference>
<accession>A0AB38X7B0</accession>
<dbReference type="RefSeq" id="WP_267668613.1">
    <property type="nucleotide sequence ID" value="NZ_CP113117.1"/>
</dbReference>
<protein>
    <submittedName>
        <fullName evidence="1">Uncharacterized protein</fullName>
    </submittedName>
</protein>
<proteinExistence type="predicted"/>
<sequence>MQKDIFRMQKENPREKIENLISPYSRVLMTDVVNKGYYLANKASKDLAFISEQQEEEKDLLARMKSAAIKFYMEQYCDKGILPFEYKIKPNDTKNHDYLLIYDGEKSFRLTINQCKSLNNPAVPSGYRNKENKNFQSYFDFDSNEFKTSDSDESSLYLELDHGYQSKQPMFIGLGIPRNNKSWYGVIDLVKETPVLRRKFSTKPVDIKGFDIDAFKEFISNKG</sequence>
<dbReference type="Proteomes" id="UP001164768">
    <property type="component" value="Chromosome"/>
</dbReference>